<dbReference type="Pfam" id="PF01263">
    <property type="entry name" value="Aldose_epim"/>
    <property type="match status" value="1"/>
</dbReference>
<accession>A0A2P6V748</accession>
<feature type="region of interest" description="Disordered" evidence="1">
    <location>
        <begin position="1"/>
        <end position="69"/>
    </location>
</feature>
<dbReference type="Gene3D" id="2.70.98.10">
    <property type="match status" value="2"/>
</dbReference>
<dbReference type="PANTHER" id="PTHR11122:SF13">
    <property type="entry name" value="GLUCOSE-6-PHOSPHATE 1-EPIMERASE"/>
    <property type="match status" value="1"/>
</dbReference>
<dbReference type="PANTHER" id="PTHR11122">
    <property type="entry name" value="APOSPORY-ASSOCIATED PROTEIN C-RELATED"/>
    <property type="match status" value="1"/>
</dbReference>
<dbReference type="InterPro" id="IPR014718">
    <property type="entry name" value="GH-type_carb-bd"/>
</dbReference>
<dbReference type="Proteomes" id="UP000239649">
    <property type="component" value="Unassembled WGS sequence"/>
</dbReference>
<dbReference type="GO" id="GO:0005975">
    <property type="term" value="P:carbohydrate metabolic process"/>
    <property type="evidence" value="ECO:0007669"/>
    <property type="project" value="InterPro"/>
</dbReference>
<dbReference type="OrthoDB" id="1659429at2759"/>
<dbReference type="GO" id="GO:0047938">
    <property type="term" value="F:glucose-6-phosphate 1-epimerase activity"/>
    <property type="evidence" value="ECO:0007669"/>
    <property type="project" value="TreeGrafter"/>
</dbReference>
<evidence type="ECO:0000313" key="2">
    <source>
        <dbReference type="EMBL" id="PSC69916.1"/>
    </source>
</evidence>
<gene>
    <name evidence="2" type="ORF">C2E20_6597</name>
</gene>
<comment type="caution">
    <text evidence="2">The sequence shown here is derived from an EMBL/GenBank/DDBJ whole genome shotgun (WGS) entry which is preliminary data.</text>
</comment>
<name>A0A2P6V748_9CHLO</name>
<dbReference type="STRING" id="554055.A0A2P6V748"/>
<dbReference type="GO" id="GO:0005737">
    <property type="term" value="C:cytoplasm"/>
    <property type="evidence" value="ECO:0007669"/>
    <property type="project" value="TreeGrafter"/>
</dbReference>
<evidence type="ECO:0000256" key="1">
    <source>
        <dbReference type="SAM" id="MobiDB-lite"/>
    </source>
</evidence>
<dbReference type="InterPro" id="IPR011013">
    <property type="entry name" value="Gal_mutarotase_sf_dom"/>
</dbReference>
<sequence length="513" mass="54992">MQAGARPSAAVGGANWALPPPAGRRAAAATCQLPQRLGRSTTARRSPAATAAVDDAPRGGADAVQPPPADVQTATAEYLQHCQEEYGRPGLIEFSAGAGGLPRATLLHPSGTRAELYLHGAAITSWRHSDGRELLHLRDGNAFDGQQPISGGVQIAWPQYGAGPLPTHGFLQYLHWSVVESAWREPDADAAAEAGEDTTDWRPTISLFADTDEAWAAAWPHRFEALYTVCLAQPDPPELSEVEQLRQEAEQYQPWVKRQAASASAAAAASSRKGAADDAAGKRGWHSPGAAAMTARTEEEAPPATPSVLRCILQIHNSDDKPLSFTTGLRPHLATSDLATHAKFVKTLGLRGKYTLDYAANPLEPRLGIEEGHNVTFGDMQQQDLLFVDAGARGDVLFCPGTPAHFHLQNKKGFSDVGVAHPAAVAPAEARRFVQLAAARAVRKITLQPGELWMGEMVLTAHNQYWDLPPWELDDPAGVPIPEQNPEQMPTLRARRAVLAEIAAVQGETVPQQ</sequence>
<protein>
    <submittedName>
        <fullName evidence="2">Apospory-associated C</fullName>
    </submittedName>
</protein>
<proteinExistence type="predicted"/>
<organism evidence="2 3">
    <name type="scientific">Micractinium conductrix</name>
    <dbReference type="NCBI Taxonomy" id="554055"/>
    <lineage>
        <taxon>Eukaryota</taxon>
        <taxon>Viridiplantae</taxon>
        <taxon>Chlorophyta</taxon>
        <taxon>core chlorophytes</taxon>
        <taxon>Trebouxiophyceae</taxon>
        <taxon>Chlorellales</taxon>
        <taxon>Chlorellaceae</taxon>
        <taxon>Chlorella clade</taxon>
        <taxon>Micractinium</taxon>
    </lineage>
</organism>
<feature type="compositionally biased region" description="Low complexity" evidence="1">
    <location>
        <begin position="39"/>
        <end position="52"/>
    </location>
</feature>
<dbReference type="EMBL" id="LHPF02000023">
    <property type="protein sequence ID" value="PSC69916.1"/>
    <property type="molecule type" value="Genomic_DNA"/>
</dbReference>
<dbReference type="SUPFAM" id="SSF74650">
    <property type="entry name" value="Galactose mutarotase-like"/>
    <property type="match status" value="1"/>
</dbReference>
<evidence type="ECO:0000313" key="3">
    <source>
        <dbReference type="Proteomes" id="UP000239649"/>
    </source>
</evidence>
<dbReference type="GO" id="GO:0030246">
    <property type="term" value="F:carbohydrate binding"/>
    <property type="evidence" value="ECO:0007669"/>
    <property type="project" value="InterPro"/>
</dbReference>
<feature type="region of interest" description="Disordered" evidence="1">
    <location>
        <begin position="267"/>
        <end position="303"/>
    </location>
</feature>
<dbReference type="AlphaFoldDB" id="A0A2P6V748"/>
<keyword evidence="3" id="KW-1185">Reference proteome</keyword>
<dbReference type="InterPro" id="IPR008183">
    <property type="entry name" value="Aldose_1/G6P_1-epimerase"/>
</dbReference>
<reference evidence="2 3" key="1">
    <citation type="journal article" date="2018" name="Plant J.">
        <title>Genome sequences of Chlorella sorokiniana UTEX 1602 and Micractinium conductrix SAG 241.80: implications to maltose excretion by a green alga.</title>
        <authorList>
            <person name="Arriola M.B."/>
            <person name="Velmurugan N."/>
            <person name="Zhang Y."/>
            <person name="Plunkett M.H."/>
            <person name="Hondzo H."/>
            <person name="Barney B.M."/>
        </authorList>
    </citation>
    <scope>NUCLEOTIDE SEQUENCE [LARGE SCALE GENOMIC DNA]</scope>
    <source>
        <strain evidence="2 3">SAG 241.80</strain>
    </source>
</reference>